<dbReference type="AlphaFoldDB" id="A0A7J3ZLT4"/>
<dbReference type="InterPro" id="IPR002792">
    <property type="entry name" value="TRAM_dom"/>
</dbReference>
<evidence type="ECO:0000259" key="1">
    <source>
        <dbReference type="PROSITE" id="PS50926"/>
    </source>
</evidence>
<evidence type="ECO:0000313" key="2">
    <source>
        <dbReference type="EMBL" id="HHQ81055.1"/>
    </source>
</evidence>
<comment type="caution">
    <text evidence="2">The sequence shown here is derived from an EMBL/GenBank/DDBJ whole genome shotgun (WGS) entry which is preliminary data.</text>
</comment>
<dbReference type="InterPro" id="IPR012340">
    <property type="entry name" value="NA-bd_OB-fold"/>
</dbReference>
<accession>A0A7J3ZLT4</accession>
<name>A0A7J3ZLT4_9CREN</name>
<sequence length="94" mass="10701">MTKYRKHREVYSGDHSRWSVYPRIPKPKEFKSNFTLSKGDVVEVEIAGIDEDGCGVARYGRYKVKICGHLAVGDRVRVRITSVLGSEARGEVFR</sequence>
<dbReference type="Gene3D" id="2.40.50.140">
    <property type="entry name" value="Nucleic acid-binding proteins"/>
    <property type="match status" value="1"/>
</dbReference>
<reference evidence="2" key="1">
    <citation type="journal article" date="2020" name="mSystems">
        <title>Genome- and Community-Level Interaction Insights into Carbon Utilization and Element Cycling Functions of Hydrothermarchaeota in Hydrothermal Sediment.</title>
        <authorList>
            <person name="Zhou Z."/>
            <person name="Liu Y."/>
            <person name="Xu W."/>
            <person name="Pan J."/>
            <person name="Luo Z.H."/>
            <person name="Li M."/>
        </authorList>
    </citation>
    <scope>NUCLEOTIDE SEQUENCE [LARGE SCALE GENOMIC DNA]</scope>
    <source>
        <strain evidence="2">SpSt-1116</strain>
    </source>
</reference>
<protein>
    <submittedName>
        <fullName evidence="2">TRAM domain-containing protein</fullName>
    </submittedName>
</protein>
<dbReference type="PROSITE" id="PS50926">
    <property type="entry name" value="TRAM"/>
    <property type="match status" value="1"/>
</dbReference>
<proteinExistence type="predicted"/>
<organism evidence="2">
    <name type="scientific">Fervidicoccus fontis</name>
    <dbReference type="NCBI Taxonomy" id="683846"/>
    <lineage>
        <taxon>Archaea</taxon>
        <taxon>Thermoproteota</taxon>
        <taxon>Thermoprotei</taxon>
        <taxon>Fervidicoccales</taxon>
        <taxon>Fervidicoccaceae</taxon>
        <taxon>Fervidicoccus</taxon>
    </lineage>
</organism>
<gene>
    <name evidence="2" type="ORF">ENM78_06380</name>
</gene>
<dbReference type="SUPFAM" id="SSF50249">
    <property type="entry name" value="Nucleic acid-binding proteins"/>
    <property type="match status" value="1"/>
</dbReference>
<dbReference type="Pfam" id="PF01938">
    <property type="entry name" value="TRAM"/>
    <property type="match status" value="1"/>
</dbReference>
<dbReference type="EMBL" id="DRZC01000083">
    <property type="protein sequence ID" value="HHQ81055.1"/>
    <property type="molecule type" value="Genomic_DNA"/>
</dbReference>
<feature type="domain" description="TRAM" evidence="1">
    <location>
        <begin position="35"/>
        <end position="94"/>
    </location>
</feature>